<name>A0ABU0DI98_9HYPH</name>
<keyword evidence="3" id="KW-0378">Hydrolase</keyword>
<dbReference type="EMBL" id="JAUSUH010000005">
    <property type="protein sequence ID" value="MDQ0348154.1"/>
    <property type="molecule type" value="Genomic_DNA"/>
</dbReference>
<evidence type="ECO:0000256" key="2">
    <source>
        <dbReference type="ARBA" id="ARBA00022670"/>
    </source>
</evidence>
<accession>A0ABU0DI98</accession>
<feature type="domain" description="Calpain catalytic" evidence="6">
    <location>
        <begin position="460"/>
        <end position="593"/>
    </location>
</feature>
<evidence type="ECO:0000313" key="7">
    <source>
        <dbReference type="EMBL" id="MDQ0348154.1"/>
    </source>
</evidence>
<evidence type="ECO:0000256" key="5">
    <source>
        <dbReference type="PROSITE-ProRule" id="PRU00239"/>
    </source>
</evidence>
<comment type="caution">
    <text evidence="5">Lacks conserved residue(s) required for the propagation of feature annotation.</text>
</comment>
<organism evidence="7 8">
    <name type="scientific">Ancylobacter vacuolatus</name>
    <dbReference type="NCBI Taxonomy" id="223389"/>
    <lineage>
        <taxon>Bacteria</taxon>
        <taxon>Pseudomonadati</taxon>
        <taxon>Pseudomonadota</taxon>
        <taxon>Alphaproteobacteria</taxon>
        <taxon>Hyphomicrobiales</taxon>
        <taxon>Xanthobacteraceae</taxon>
        <taxon>Ancylobacter</taxon>
    </lineage>
</organism>
<evidence type="ECO:0000256" key="4">
    <source>
        <dbReference type="ARBA" id="ARBA00022807"/>
    </source>
</evidence>
<evidence type="ECO:0000313" key="8">
    <source>
        <dbReference type="Proteomes" id="UP001238467"/>
    </source>
</evidence>
<dbReference type="InterPro" id="IPR022684">
    <property type="entry name" value="Calpain_cysteine_protease"/>
</dbReference>
<proteinExistence type="inferred from homology"/>
<dbReference type="PROSITE" id="PS50203">
    <property type="entry name" value="CALPAIN_CAT"/>
    <property type="match status" value="1"/>
</dbReference>
<evidence type="ECO:0000256" key="3">
    <source>
        <dbReference type="ARBA" id="ARBA00022801"/>
    </source>
</evidence>
<comment type="similarity">
    <text evidence="1">Belongs to the peptidase C2 family.</text>
</comment>
<dbReference type="Proteomes" id="UP001238467">
    <property type="component" value="Unassembled WGS sequence"/>
</dbReference>
<protein>
    <recommendedName>
        <fullName evidence="6">Calpain catalytic domain-containing protein</fullName>
    </recommendedName>
</protein>
<keyword evidence="8" id="KW-1185">Reference proteome</keyword>
<dbReference type="SUPFAM" id="SSF54001">
    <property type="entry name" value="Cysteine proteinases"/>
    <property type="match status" value="1"/>
</dbReference>
<evidence type="ECO:0000256" key="1">
    <source>
        <dbReference type="ARBA" id="ARBA00007623"/>
    </source>
</evidence>
<sequence>MRKTKVEEQLKNGRLQFPDPLPALRYGFWSAYRFNDTHLPEPGAEFRYIKVDLPLFSYAPEFSDIRQEGVGDCYLLSAINAAIRTKDADFFYSMMGGDDEHVHVRFNDGKGSQVIVSVQRTILKRLEGKEYVDIQGHSAIWPYFIEKAYAYFRAYYIQPLFFESLIDVPVQSQLMALLSRPFTNPPTLPPWPFPGTQRPSLGSSDKRYASNYIEAVEGGFTGAAYTHLTGALIDDSVTVVKLTRPGRSKLVVSEKFYRANILACFLDETRPNPFGEKWDAVLGHILSVLKRDIANLVNPENVIDFKIEHKNEAVDQIRIYMLKSMKLNRKLIDNYLSLVSEQTNLGREIRKENLLKLIDNMKFEDFSFDKSKFIQLNIKNINIKSIIIEYINLSFPGKRGTGEYADYQSRIFDAIKNAVGEIKTGNAPVIVGLNKAAFAATRKYLRSVDIIFYKYEYHNKRKGLVPGHAYEIEGVQEMDVVRNGKIVKLKFIHVINPWRDYVRGYKYKTAETDGVKTVTSLSAFSVKMSNDLPEDSLLMINFQARGLESLSAELKNISDDLQKNASQTTKKSDAFPIELSDITKYFDSISIEK</sequence>
<dbReference type="PANTHER" id="PTHR10183">
    <property type="entry name" value="CALPAIN"/>
    <property type="match status" value="1"/>
</dbReference>
<dbReference type="PANTHER" id="PTHR10183:SF379">
    <property type="entry name" value="CALPAIN-5"/>
    <property type="match status" value="1"/>
</dbReference>
<dbReference type="RefSeq" id="WP_307060847.1">
    <property type="nucleotide sequence ID" value="NZ_JAUSUH010000005.1"/>
</dbReference>
<dbReference type="InterPro" id="IPR001300">
    <property type="entry name" value="Peptidase_C2_calpain_cat"/>
</dbReference>
<keyword evidence="2" id="KW-0645">Protease</keyword>
<keyword evidence="4" id="KW-0788">Thiol protease</keyword>
<dbReference type="InterPro" id="IPR038765">
    <property type="entry name" value="Papain-like_cys_pep_sf"/>
</dbReference>
<evidence type="ECO:0000259" key="6">
    <source>
        <dbReference type="PROSITE" id="PS50203"/>
    </source>
</evidence>
<dbReference type="Gene3D" id="3.90.70.10">
    <property type="entry name" value="Cysteine proteinases"/>
    <property type="match status" value="1"/>
</dbReference>
<reference evidence="7 8" key="1">
    <citation type="submission" date="2023-07" db="EMBL/GenBank/DDBJ databases">
        <title>Genomic Encyclopedia of Type Strains, Phase IV (KMG-IV): sequencing the most valuable type-strain genomes for metagenomic binning, comparative biology and taxonomic classification.</title>
        <authorList>
            <person name="Goeker M."/>
        </authorList>
    </citation>
    <scope>NUCLEOTIDE SEQUENCE [LARGE SCALE GENOMIC DNA]</scope>
    <source>
        <strain evidence="7 8">DSM 1277</strain>
    </source>
</reference>
<comment type="caution">
    <text evidence="7">The sequence shown here is derived from an EMBL/GenBank/DDBJ whole genome shotgun (WGS) entry which is preliminary data.</text>
</comment>
<gene>
    <name evidence="7" type="ORF">J2S76_002583</name>
</gene>